<dbReference type="Proteomes" id="UP000199477">
    <property type="component" value="Unassembled WGS sequence"/>
</dbReference>
<dbReference type="GO" id="GO:0009425">
    <property type="term" value="C:bacterial-type flagellum basal body"/>
    <property type="evidence" value="ECO:0007669"/>
    <property type="project" value="UniProtKB-SubCell"/>
</dbReference>
<dbReference type="Pfam" id="PF22692">
    <property type="entry name" value="LlgE_F_G_D1"/>
    <property type="match status" value="1"/>
</dbReference>
<organism evidence="7 8">
    <name type="scientific">Dyella marensis</name>
    <dbReference type="NCBI Taxonomy" id="500610"/>
    <lineage>
        <taxon>Bacteria</taxon>
        <taxon>Pseudomonadati</taxon>
        <taxon>Pseudomonadota</taxon>
        <taxon>Gammaproteobacteria</taxon>
        <taxon>Lysobacterales</taxon>
        <taxon>Rhodanobacteraceae</taxon>
        <taxon>Dyella</taxon>
    </lineage>
</organism>
<dbReference type="GO" id="GO:0009424">
    <property type="term" value="C:bacterial-type flagellum hook"/>
    <property type="evidence" value="ECO:0007669"/>
    <property type="project" value="TreeGrafter"/>
</dbReference>
<dbReference type="InterPro" id="IPR053967">
    <property type="entry name" value="LlgE_F_G-like_D1"/>
</dbReference>
<keyword evidence="3 4" id="KW-0975">Bacterial flagellum</keyword>
<accession>A0A1I2IA41</accession>
<dbReference type="NCBIfam" id="TIGR03506">
    <property type="entry name" value="FlgEFG_subfam"/>
    <property type="match status" value="1"/>
</dbReference>
<keyword evidence="7" id="KW-0282">Flagellum</keyword>
<dbReference type="SUPFAM" id="SSF117143">
    <property type="entry name" value="Flagellar hook protein flgE"/>
    <property type="match status" value="1"/>
</dbReference>
<keyword evidence="8" id="KW-1185">Reference proteome</keyword>
<feature type="domain" description="Flagellar hook protein FlgE D2" evidence="5">
    <location>
        <begin position="155"/>
        <end position="271"/>
    </location>
</feature>
<dbReference type="PANTHER" id="PTHR30435:SF1">
    <property type="entry name" value="FLAGELLAR HOOK PROTEIN FLGE"/>
    <property type="match status" value="1"/>
</dbReference>
<dbReference type="EMBL" id="FONH01000015">
    <property type="protein sequence ID" value="SFF39209.1"/>
    <property type="molecule type" value="Genomic_DNA"/>
</dbReference>
<name>A0A1I2IA41_9GAMM</name>
<dbReference type="PANTHER" id="PTHR30435">
    <property type="entry name" value="FLAGELLAR PROTEIN"/>
    <property type="match status" value="1"/>
</dbReference>
<keyword evidence="7" id="KW-0966">Cell projection</keyword>
<dbReference type="Gene3D" id="2.60.98.20">
    <property type="entry name" value="Flagellar hook protein FlgE"/>
    <property type="match status" value="1"/>
</dbReference>
<dbReference type="GO" id="GO:0071978">
    <property type="term" value="P:bacterial-type flagellum-dependent swarming motility"/>
    <property type="evidence" value="ECO:0007669"/>
    <property type="project" value="TreeGrafter"/>
</dbReference>
<evidence type="ECO:0000259" key="5">
    <source>
        <dbReference type="Pfam" id="PF07559"/>
    </source>
</evidence>
<comment type="subcellular location">
    <subcellularLocation>
        <location evidence="1 4">Bacterial flagellum basal body</location>
    </subcellularLocation>
</comment>
<dbReference type="InterPro" id="IPR037925">
    <property type="entry name" value="FlgE/F/G-like"/>
</dbReference>
<dbReference type="GO" id="GO:0005829">
    <property type="term" value="C:cytosol"/>
    <property type="evidence" value="ECO:0007669"/>
    <property type="project" value="TreeGrafter"/>
</dbReference>
<dbReference type="InterPro" id="IPR037058">
    <property type="entry name" value="Falgellar_hook_FlgE_sf"/>
</dbReference>
<sequence>MSLNIALSGIQAVNGQLNQISNNIANSGTFGFKSGRANFASSYMQGAPQGVYIGSTSQSMDIGGNLLSTGRGLDAAIQGRGFFVSRGEDGAMSYSRVGMFNVNKDGLLVDAFGRHVQGYGEDGDGNIDDIVVPSGGSGAEQSSELTFAANMSADWEQPATTPFSADDPSSYNGMQVSRVYDSLGREHTVTQYFVKGEGNSMQVHYAMDGTEVGTPTDMSFGPDGNMTAPTENVTLDLGTPDGALPMALDIDYADCTMYAGEMSTTTNHADG</sequence>
<evidence type="ECO:0000256" key="1">
    <source>
        <dbReference type="ARBA" id="ARBA00004117"/>
    </source>
</evidence>
<evidence type="ECO:0000313" key="8">
    <source>
        <dbReference type="Proteomes" id="UP000199477"/>
    </source>
</evidence>
<evidence type="ECO:0000313" key="7">
    <source>
        <dbReference type="EMBL" id="SFF39209.1"/>
    </source>
</evidence>
<evidence type="ECO:0000259" key="6">
    <source>
        <dbReference type="Pfam" id="PF22692"/>
    </source>
</evidence>
<evidence type="ECO:0000256" key="2">
    <source>
        <dbReference type="ARBA" id="ARBA00009677"/>
    </source>
</evidence>
<comment type="function">
    <text evidence="4">A flexible structure which links the flagellar filament to the drive apparatus in the basal body.</text>
</comment>
<proteinExistence type="inferred from homology"/>
<evidence type="ECO:0000256" key="4">
    <source>
        <dbReference type="RuleBase" id="RU362116"/>
    </source>
</evidence>
<dbReference type="InterPro" id="IPR020013">
    <property type="entry name" value="Flagellar_FlgE/F/G"/>
</dbReference>
<dbReference type="Pfam" id="PF07559">
    <property type="entry name" value="FlgE_D2"/>
    <property type="match status" value="1"/>
</dbReference>
<reference evidence="8" key="1">
    <citation type="submission" date="2016-10" db="EMBL/GenBank/DDBJ databases">
        <authorList>
            <person name="Varghese N."/>
            <person name="Submissions S."/>
        </authorList>
    </citation>
    <scope>NUCLEOTIDE SEQUENCE [LARGE SCALE GENOMIC DNA]</scope>
    <source>
        <strain evidence="8">UNC178MFTsu3.1</strain>
    </source>
</reference>
<dbReference type="AlphaFoldDB" id="A0A1I2IA41"/>
<feature type="domain" description="Flagellar hook protein FlgE/F/G-like D1" evidence="6">
    <location>
        <begin position="76"/>
        <end position="135"/>
    </location>
</feature>
<dbReference type="InterPro" id="IPR011491">
    <property type="entry name" value="FlgE_D2"/>
</dbReference>
<comment type="similarity">
    <text evidence="2 4">Belongs to the flagella basal body rod proteins family.</text>
</comment>
<evidence type="ECO:0000256" key="3">
    <source>
        <dbReference type="ARBA" id="ARBA00023143"/>
    </source>
</evidence>
<dbReference type="STRING" id="500610.SAMN02799615_03392"/>
<gene>
    <name evidence="7" type="ORF">SAMN02799615_03392</name>
</gene>
<keyword evidence="7" id="KW-0969">Cilium</keyword>
<dbReference type="RefSeq" id="WP_051548625.1">
    <property type="nucleotide sequence ID" value="NZ_FONH01000015.1"/>
</dbReference>
<protein>
    <recommendedName>
        <fullName evidence="4">Flagellar hook protein FlgE</fullName>
    </recommendedName>
</protein>